<organism evidence="2 3">
    <name type="scientific">Sphingomonas cremea</name>
    <dbReference type="NCBI Taxonomy" id="2904799"/>
    <lineage>
        <taxon>Bacteria</taxon>
        <taxon>Pseudomonadati</taxon>
        <taxon>Pseudomonadota</taxon>
        <taxon>Alphaproteobacteria</taxon>
        <taxon>Sphingomonadales</taxon>
        <taxon>Sphingomonadaceae</taxon>
        <taxon>Sphingomonas</taxon>
    </lineage>
</organism>
<evidence type="ECO:0000259" key="1">
    <source>
        <dbReference type="PROSITE" id="PS51819"/>
    </source>
</evidence>
<dbReference type="InterPro" id="IPR050383">
    <property type="entry name" value="GlyoxalaseI/FosfomycinResist"/>
</dbReference>
<evidence type="ECO:0000313" key="3">
    <source>
        <dbReference type="Proteomes" id="UP001139410"/>
    </source>
</evidence>
<dbReference type="PANTHER" id="PTHR21366">
    <property type="entry name" value="GLYOXALASE FAMILY PROTEIN"/>
    <property type="match status" value="1"/>
</dbReference>
<feature type="domain" description="VOC" evidence="1">
    <location>
        <begin position="10"/>
        <end position="135"/>
    </location>
</feature>
<sequence length="138" mass="15141">MTRRPFTLEGIDHVVLLVRDMAKAQHFYEQVLGCSVDRALPKYGMLQLRAGASLIDLVDIGSEEGAWGRPEIEGGRNMDHVCIATGPCEEQAMRAHLSRHGVAIVEEGIRYGTKGDGMSFYICDPSGNQIELKGPLVD</sequence>
<dbReference type="PANTHER" id="PTHR21366:SF14">
    <property type="entry name" value="GLYOXALASE DOMAIN-CONTAINING PROTEIN 5"/>
    <property type="match status" value="1"/>
</dbReference>
<dbReference type="Proteomes" id="UP001139410">
    <property type="component" value="Unassembled WGS sequence"/>
</dbReference>
<dbReference type="InterPro" id="IPR004360">
    <property type="entry name" value="Glyas_Fos-R_dOase_dom"/>
</dbReference>
<accession>A0A9X1TYI9</accession>
<proteinExistence type="predicted"/>
<dbReference type="Gene3D" id="3.10.180.10">
    <property type="entry name" value="2,3-Dihydroxybiphenyl 1,2-Dioxygenase, domain 1"/>
    <property type="match status" value="1"/>
</dbReference>
<dbReference type="InterPro" id="IPR029068">
    <property type="entry name" value="Glyas_Bleomycin-R_OHBP_Dase"/>
</dbReference>
<comment type="caution">
    <text evidence="2">The sequence shown here is derived from an EMBL/GenBank/DDBJ whole genome shotgun (WGS) entry which is preliminary data.</text>
</comment>
<dbReference type="PROSITE" id="PS51819">
    <property type="entry name" value="VOC"/>
    <property type="match status" value="1"/>
</dbReference>
<dbReference type="EMBL" id="JAKFGM010000002">
    <property type="protein sequence ID" value="MCF2515183.1"/>
    <property type="molecule type" value="Genomic_DNA"/>
</dbReference>
<name>A0A9X1TYI9_9SPHN</name>
<dbReference type="Pfam" id="PF00903">
    <property type="entry name" value="Glyoxalase"/>
    <property type="match status" value="1"/>
</dbReference>
<dbReference type="AlphaFoldDB" id="A0A9X1TYI9"/>
<protein>
    <submittedName>
        <fullName evidence="2">VOC family protein</fullName>
    </submittedName>
</protein>
<reference evidence="2" key="1">
    <citation type="submission" date="2022-01" db="EMBL/GenBank/DDBJ databases">
        <authorList>
            <person name="Jo J.-H."/>
            <person name="Im W.-T."/>
        </authorList>
    </citation>
    <scope>NUCLEOTIDE SEQUENCE</scope>
    <source>
        <strain evidence="2">G124</strain>
    </source>
</reference>
<dbReference type="RefSeq" id="WP_235067699.1">
    <property type="nucleotide sequence ID" value="NZ_JAKFGM010000002.1"/>
</dbReference>
<gene>
    <name evidence="2" type="ORF">LVY65_08930</name>
</gene>
<dbReference type="SUPFAM" id="SSF54593">
    <property type="entry name" value="Glyoxalase/Bleomycin resistance protein/Dihydroxybiphenyl dioxygenase"/>
    <property type="match status" value="1"/>
</dbReference>
<evidence type="ECO:0000313" key="2">
    <source>
        <dbReference type="EMBL" id="MCF2515183.1"/>
    </source>
</evidence>
<keyword evidence="3" id="KW-1185">Reference proteome</keyword>
<dbReference type="InterPro" id="IPR037523">
    <property type="entry name" value="VOC_core"/>
</dbReference>